<comment type="caution">
    <text evidence="1">The sequence shown here is derived from an EMBL/GenBank/DDBJ whole genome shotgun (WGS) entry which is preliminary data.</text>
</comment>
<evidence type="ECO:0000313" key="2">
    <source>
        <dbReference type="Proteomes" id="UP001064048"/>
    </source>
</evidence>
<sequence length="183" mass="20953">MADTAKNGAEVENQEVEDVKKLGCWAKFKSLFEDRGFDLEYEYSTPTINILENQPNANGFRRITERKPTEERRKSLDKEETTEVSTSVDNFYEQFANNDNAVDVSDSGKRISKYRHRVSMRPSLYLTNIMEETSSIKEIEGDDEIEEFDVASVNSLKSSPDSEAIRSSHYCRTIAMDKANRLA</sequence>
<gene>
    <name evidence="1" type="ORF">MSG28_008562</name>
</gene>
<name>A0ACC0J764_CHOFU</name>
<organism evidence="1 2">
    <name type="scientific">Choristoneura fumiferana</name>
    <name type="common">Spruce budworm moth</name>
    <name type="synonym">Archips fumiferana</name>
    <dbReference type="NCBI Taxonomy" id="7141"/>
    <lineage>
        <taxon>Eukaryota</taxon>
        <taxon>Metazoa</taxon>
        <taxon>Ecdysozoa</taxon>
        <taxon>Arthropoda</taxon>
        <taxon>Hexapoda</taxon>
        <taxon>Insecta</taxon>
        <taxon>Pterygota</taxon>
        <taxon>Neoptera</taxon>
        <taxon>Endopterygota</taxon>
        <taxon>Lepidoptera</taxon>
        <taxon>Glossata</taxon>
        <taxon>Ditrysia</taxon>
        <taxon>Tortricoidea</taxon>
        <taxon>Tortricidae</taxon>
        <taxon>Tortricinae</taxon>
        <taxon>Choristoneura</taxon>
    </lineage>
</organism>
<dbReference type="Proteomes" id="UP001064048">
    <property type="component" value="Chromosome 14"/>
</dbReference>
<evidence type="ECO:0000313" key="1">
    <source>
        <dbReference type="EMBL" id="KAI8419945.1"/>
    </source>
</evidence>
<reference evidence="1 2" key="1">
    <citation type="journal article" date="2022" name="Genome Biol. Evol.">
        <title>The Spruce Budworm Genome: Reconstructing the Evolutionary History of Antifreeze Proteins.</title>
        <authorList>
            <person name="Beliveau C."/>
            <person name="Gagne P."/>
            <person name="Picq S."/>
            <person name="Vernygora O."/>
            <person name="Keeling C.I."/>
            <person name="Pinkney K."/>
            <person name="Doucet D."/>
            <person name="Wen F."/>
            <person name="Johnston J.S."/>
            <person name="Maaroufi H."/>
            <person name="Boyle B."/>
            <person name="Laroche J."/>
            <person name="Dewar K."/>
            <person name="Juretic N."/>
            <person name="Blackburn G."/>
            <person name="Nisole A."/>
            <person name="Brunet B."/>
            <person name="Brandao M."/>
            <person name="Lumley L."/>
            <person name="Duan J."/>
            <person name="Quan G."/>
            <person name="Lucarotti C.J."/>
            <person name="Roe A.D."/>
            <person name="Sperling F.A.H."/>
            <person name="Levesque R.C."/>
            <person name="Cusson M."/>
        </authorList>
    </citation>
    <scope>NUCLEOTIDE SEQUENCE [LARGE SCALE GENOMIC DNA]</scope>
    <source>
        <strain evidence="1">Glfc:IPQL:Cfum</strain>
    </source>
</reference>
<keyword evidence="2" id="KW-1185">Reference proteome</keyword>
<dbReference type="EMBL" id="CM046114">
    <property type="protein sequence ID" value="KAI8419945.1"/>
    <property type="molecule type" value="Genomic_DNA"/>
</dbReference>
<protein>
    <submittedName>
        <fullName evidence="1">Uncharacterized protein</fullName>
    </submittedName>
</protein>
<accession>A0ACC0J764</accession>
<proteinExistence type="predicted"/>